<dbReference type="RefSeq" id="WP_079408862.1">
    <property type="nucleotide sequence ID" value="NZ_MBTG01000001.1"/>
</dbReference>
<reference evidence="2" key="1">
    <citation type="submission" date="2016-07" db="EMBL/GenBank/DDBJ databases">
        <authorList>
            <person name="Florea S."/>
            <person name="Webb J.S."/>
            <person name="Jaromczyk J."/>
            <person name="Schardl C.L."/>
        </authorList>
    </citation>
    <scope>NUCLEOTIDE SEQUENCE [LARGE SCALE GENOMIC DNA]</scope>
    <source>
        <strain evidence="2">CY1</strain>
    </source>
</reference>
<sequence>MNNDLTDIKKRILEEDRLKEILNLMECEEVKFKNNRFEAMLPPKFNSDSTRSVQAYQNENISCRIRTRSVSNIDIFDLISYIVFDCYDDNSIHKCLPKSKRWLCEKLGYDEYLNGFARTEPKKDHLRWLHDLKRKRSKQKHQIKENEIFDDSILSQFVMYPHVKYLDEGIEYKTQLEFQIGFDIQSERLIYPIHNQFGEIISVKGRTLELEYELKNIPKFLYLIPFNMMYEWYNWHRAMYYIIEAKEVIIYEAEKTSWLSTQFGIRNCLSIGGGDISEFQVQLIKSLGMEIKIVLAYDKDKTAEDIKKQAKKFGNTRSVFAMWDGRKVFSADEKHSPTDLGEEAFKQLYEDRHQYRII</sequence>
<evidence type="ECO:0000313" key="1">
    <source>
        <dbReference type="EMBL" id="OPH61862.1"/>
    </source>
</evidence>
<dbReference type="SUPFAM" id="SSF56731">
    <property type="entry name" value="DNA primase core"/>
    <property type="match status" value="1"/>
</dbReference>
<dbReference type="OrthoDB" id="2327166at2"/>
<evidence type="ECO:0000313" key="2">
    <source>
        <dbReference type="Proteomes" id="UP000190626"/>
    </source>
</evidence>
<comment type="caution">
    <text evidence="1">The sequence shown here is derived from an EMBL/GenBank/DDBJ whole genome shotgun (WGS) entry which is preliminary data.</text>
</comment>
<dbReference type="Gene3D" id="3.40.1360.10">
    <property type="match status" value="1"/>
</dbReference>
<dbReference type="Proteomes" id="UP000190626">
    <property type="component" value="Unassembled WGS sequence"/>
</dbReference>
<dbReference type="AlphaFoldDB" id="A0A1V4HSQ9"/>
<gene>
    <name evidence="1" type="ORF">BC351_01065</name>
</gene>
<name>A0A1V4HSQ9_9BACL</name>
<protein>
    <submittedName>
        <fullName evidence="1">DNA primase</fullName>
    </submittedName>
</protein>
<keyword evidence="2" id="KW-1185">Reference proteome</keyword>
<dbReference type="EMBL" id="MBTG01000001">
    <property type="protein sequence ID" value="OPH61862.1"/>
    <property type="molecule type" value="Genomic_DNA"/>
</dbReference>
<dbReference type="STRING" id="1469647.BC351_01065"/>
<organism evidence="1 2">
    <name type="scientific">Paenibacillus ferrarius</name>
    <dbReference type="NCBI Taxonomy" id="1469647"/>
    <lineage>
        <taxon>Bacteria</taxon>
        <taxon>Bacillati</taxon>
        <taxon>Bacillota</taxon>
        <taxon>Bacilli</taxon>
        <taxon>Bacillales</taxon>
        <taxon>Paenibacillaceae</taxon>
        <taxon>Paenibacillus</taxon>
    </lineage>
</organism>
<proteinExistence type="predicted"/>
<accession>A0A1V4HSQ9</accession>